<keyword evidence="2" id="KW-1185">Reference proteome</keyword>
<proteinExistence type="predicted"/>
<sequence length="442" mass="49252">MWHSGLALSLLASAASVQAGSLKDIKHIILFMQENRSFDHYFGTMAGTRNFGDPNVQVNEGIPVWKQKLKNPRKGVDRITPWHLNYLGGDWKEATQCSGAGSNGWEAMHGAWNNGRGDGWAIYDTDRSLSYYKREDVPTHWDIADGWTIMDNSHQSILGVTDPNRIMWMSGTVNTKGSPSNPDGSGNNILSNRASPGCDSPGNNCFPFVWKTVPEYLEDHGISWRVWQGLDNYEDNMLAYFKQYQDSPKGQTLRDNGISFPGLQAFYDSCANGTLPQISWIVGPQEQSEHAPNMPIDGAWLTKKIVDAVTNSPIYNETALVISYDEQGGWADHVIPPVAPKDAAGEWIIDPFNKNNGMQPLGPGPRVPRFIVSPWTRGGNVFAETGDHTSDIMFIEAWAQASGYNLTVDNITPWRRKHMTNMVNAFDFGSTTDYSLPKMTER</sequence>
<dbReference type="Proteomes" id="UP001148737">
    <property type="component" value="Unassembled WGS sequence"/>
</dbReference>
<dbReference type="EMBL" id="JANAKD010002129">
    <property type="protein sequence ID" value="KAJ3474657.1"/>
    <property type="molecule type" value="Genomic_DNA"/>
</dbReference>
<organism evidence="1 2">
    <name type="scientific">Lecanicillium saksenae</name>
    <dbReference type="NCBI Taxonomy" id="468837"/>
    <lineage>
        <taxon>Eukaryota</taxon>
        <taxon>Fungi</taxon>
        <taxon>Dikarya</taxon>
        <taxon>Ascomycota</taxon>
        <taxon>Pezizomycotina</taxon>
        <taxon>Sordariomycetes</taxon>
        <taxon>Hypocreomycetidae</taxon>
        <taxon>Hypocreales</taxon>
        <taxon>Cordycipitaceae</taxon>
        <taxon>Lecanicillium</taxon>
    </lineage>
</organism>
<name>A0ACC1QGF2_9HYPO</name>
<comment type="caution">
    <text evidence="1">The sequence shown here is derived from an EMBL/GenBank/DDBJ whole genome shotgun (WGS) entry which is preliminary data.</text>
</comment>
<evidence type="ECO:0000313" key="2">
    <source>
        <dbReference type="Proteomes" id="UP001148737"/>
    </source>
</evidence>
<evidence type="ECO:0000313" key="1">
    <source>
        <dbReference type="EMBL" id="KAJ3474657.1"/>
    </source>
</evidence>
<reference evidence="1" key="1">
    <citation type="submission" date="2022-07" db="EMBL/GenBank/DDBJ databases">
        <title>Genome Sequence of Lecanicillium saksenae.</title>
        <authorList>
            <person name="Buettner E."/>
        </authorList>
    </citation>
    <scope>NUCLEOTIDE SEQUENCE</scope>
    <source>
        <strain evidence="1">VT-O1</strain>
    </source>
</reference>
<gene>
    <name evidence="1" type="ORF">NLG97_g9746</name>
</gene>
<accession>A0ACC1QGF2</accession>
<protein>
    <submittedName>
        <fullName evidence="1">Uncharacterized protein</fullName>
    </submittedName>
</protein>